<comment type="caution">
    <text evidence="2">The sequence shown here is derived from an EMBL/GenBank/DDBJ whole genome shotgun (WGS) entry which is preliminary data.</text>
</comment>
<name>A0A921FJG4_9MICC</name>
<dbReference type="Proteomes" id="UP000703315">
    <property type="component" value="Unassembled WGS sequence"/>
</dbReference>
<feature type="region of interest" description="Disordered" evidence="1">
    <location>
        <begin position="131"/>
        <end position="150"/>
    </location>
</feature>
<dbReference type="RefSeq" id="WP_303901384.1">
    <property type="nucleotide sequence ID" value="NZ_DYXC01000012.1"/>
</dbReference>
<organism evidence="2 3">
    <name type="scientific">Enteractinococcus helveticum</name>
    <dbReference type="NCBI Taxonomy" id="1837282"/>
    <lineage>
        <taxon>Bacteria</taxon>
        <taxon>Bacillati</taxon>
        <taxon>Actinomycetota</taxon>
        <taxon>Actinomycetes</taxon>
        <taxon>Micrococcales</taxon>
        <taxon>Micrococcaceae</taxon>
    </lineage>
</organism>
<accession>A0A921FJG4</accession>
<dbReference type="AlphaFoldDB" id="A0A921FJG4"/>
<evidence type="ECO:0000313" key="3">
    <source>
        <dbReference type="Proteomes" id="UP000703315"/>
    </source>
</evidence>
<reference evidence="2" key="2">
    <citation type="submission" date="2021-09" db="EMBL/GenBank/DDBJ databases">
        <authorList>
            <person name="Gilroy R."/>
        </authorList>
    </citation>
    <scope>NUCLEOTIDE SEQUENCE</scope>
    <source>
        <strain evidence="2">ChiHjej13B12-14962</strain>
    </source>
</reference>
<protein>
    <submittedName>
        <fullName evidence="2">Uncharacterized protein</fullName>
    </submittedName>
</protein>
<evidence type="ECO:0000256" key="1">
    <source>
        <dbReference type="SAM" id="MobiDB-lite"/>
    </source>
</evidence>
<proteinExistence type="predicted"/>
<gene>
    <name evidence="2" type="ORF">K8V32_00775</name>
</gene>
<sequence>MANIKQPKAESPQDDNSDAPQTEAELEAWADARFEDWLRSMNFTYQGLCGGVDSVADYRQCVPDDPHGYITSVEAPAAGELIVRVENGAWQGGPYEPATQFMAGNMALKIGEYSNELELLTVVTEEGESYSVGFDPNSGTYTELTREPSP</sequence>
<dbReference type="EMBL" id="DYXC01000012">
    <property type="protein sequence ID" value="HJF13324.1"/>
    <property type="molecule type" value="Genomic_DNA"/>
</dbReference>
<feature type="region of interest" description="Disordered" evidence="1">
    <location>
        <begin position="1"/>
        <end position="25"/>
    </location>
</feature>
<reference evidence="2" key="1">
    <citation type="journal article" date="2021" name="PeerJ">
        <title>Extensive microbial diversity within the chicken gut microbiome revealed by metagenomics and culture.</title>
        <authorList>
            <person name="Gilroy R."/>
            <person name="Ravi A."/>
            <person name="Getino M."/>
            <person name="Pursley I."/>
            <person name="Horton D.L."/>
            <person name="Alikhan N.F."/>
            <person name="Baker D."/>
            <person name="Gharbi K."/>
            <person name="Hall N."/>
            <person name="Watson M."/>
            <person name="Adriaenssens E.M."/>
            <person name="Foster-Nyarko E."/>
            <person name="Jarju S."/>
            <person name="Secka A."/>
            <person name="Antonio M."/>
            <person name="Oren A."/>
            <person name="Chaudhuri R.R."/>
            <person name="La Ragione R."/>
            <person name="Hildebrand F."/>
            <person name="Pallen M.J."/>
        </authorList>
    </citation>
    <scope>NUCLEOTIDE SEQUENCE</scope>
    <source>
        <strain evidence="2">ChiHjej13B12-14962</strain>
    </source>
</reference>
<evidence type="ECO:0000313" key="2">
    <source>
        <dbReference type="EMBL" id="HJF13324.1"/>
    </source>
</evidence>